<keyword evidence="10" id="KW-1133">Transmembrane helix</keyword>
<feature type="compositionally biased region" description="Low complexity" evidence="9">
    <location>
        <begin position="48"/>
        <end position="59"/>
    </location>
</feature>
<evidence type="ECO:0000256" key="1">
    <source>
        <dbReference type="ARBA" id="ARBA00004123"/>
    </source>
</evidence>
<evidence type="ECO:0000256" key="4">
    <source>
        <dbReference type="ARBA" id="ARBA00022833"/>
    </source>
</evidence>
<dbReference type="InterPro" id="IPR013087">
    <property type="entry name" value="Znf_C2H2_type"/>
</dbReference>
<keyword evidence="13" id="KW-1185">Reference proteome</keyword>
<evidence type="ECO:0000256" key="9">
    <source>
        <dbReference type="SAM" id="MobiDB-lite"/>
    </source>
</evidence>
<dbReference type="InterPro" id="IPR051061">
    <property type="entry name" value="Zinc_finger_trans_reg"/>
</dbReference>
<comment type="caution">
    <text evidence="12">The sequence shown here is derived from an EMBL/GenBank/DDBJ whole genome shotgun (WGS) entry which is preliminary data.</text>
</comment>
<evidence type="ECO:0000313" key="12">
    <source>
        <dbReference type="EMBL" id="KAF4504186.1"/>
    </source>
</evidence>
<dbReference type="Pfam" id="PF00096">
    <property type="entry name" value="zf-C2H2"/>
    <property type="match status" value="2"/>
</dbReference>
<reference evidence="12 13" key="1">
    <citation type="journal article" date="2020" name="Genome Biol. Evol.">
        <title>A new high-quality draft genome assembly of the Chinese cordyceps Ophiocordyceps sinensis.</title>
        <authorList>
            <person name="Shu R."/>
            <person name="Zhang J."/>
            <person name="Meng Q."/>
            <person name="Zhang H."/>
            <person name="Zhou G."/>
            <person name="Li M."/>
            <person name="Wu P."/>
            <person name="Zhao Y."/>
            <person name="Chen C."/>
            <person name="Qin Q."/>
        </authorList>
    </citation>
    <scope>NUCLEOTIDE SEQUENCE [LARGE SCALE GENOMIC DNA]</scope>
    <source>
        <strain evidence="12 13">IOZ07</strain>
    </source>
</reference>
<gene>
    <name evidence="12" type="ORF">G6O67_008373</name>
</gene>
<dbReference type="GO" id="GO:0006357">
    <property type="term" value="P:regulation of transcription by RNA polymerase II"/>
    <property type="evidence" value="ECO:0007669"/>
    <property type="project" value="TreeGrafter"/>
</dbReference>
<evidence type="ECO:0000256" key="10">
    <source>
        <dbReference type="SAM" id="Phobius"/>
    </source>
</evidence>
<dbReference type="PANTHER" id="PTHR46179">
    <property type="entry name" value="ZINC FINGER PROTEIN"/>
    <property type="match status" value="1"/>
</dbReference>
<accession>A0A8H4LSL7</accession>
<keyword evidence="10" id="KW-0472">Membrane</keyword>
<dbReference type="PROSITE" id="PS00028">
    <property type="entry name" value="ZINC_FINGER_C2H2_1"/>
    <property type="match status" value="2"/>
</dbReference>
<dbReference type="Proteomes" id="UP000557566">
    <property type="component" value="Unassembled WGS sequence"/>
</dbReference>
<keyword evidence="3 8" id="KW-0863">Zinc-finger</keyword>
<organism evidence="12 13">
    <name type="scientific">Ophiocordyceps sinensis</name>
    <dbReference type="NCBI Taxonomy" id="72228"/>
    <lineage>
        <taxon>Eukaryota</taxon>
        <taxon>Fungi</taxon>
        <taxon>Dikarya</taxon>
        <taxon>Ascomycota</taxon>
        <taxon>Pezizomycotina</taxon>
        <taxon>Sordariomycetes</taxon>
        <taxon>Hypocreomycetidae</taxon>
        <taxon>Hypocreales</taxon>
        <taxon>Ophiocordycipitaceae</taxon>
        <taxon>Ophiocordyceps</taxon>
    </lineage>
</organism>
<dbReference type="PANTHER" id="PTHR46179:SF13">
    <property type="entry name" value="C2H2-TYPE DOMAIN-CONTAINING PROTEIN"/>
    <property type="match status" value="1"/>
</dbReference>
<comment type="subcellular location">
    <subcellularLocation>
        <location evidence="1">Nucleus</location>
    </subcellularLocation>
</comment>
<evidence type="ECO:0000256" key="6">
    <source>
        <dbReference type="ARBA" id="ARBA00023163"/>
    </source>
</evidence>
<dbReference type="Gene3D" id="3.30.160.60">
    <property type="entry name" value="Classic Zinc Finger"/>
    <property type="match status" value="3"/>
</dbReference>
<dbReference type="EMBL" id="JAAVMX010000011">
    <property type="protein sequence ID" value="KAF4504186.1"/>
    <property type="molecule type" value="Genomic_DNA"/>
</dbReference>
<dbReference type="GO" id="GO:0005634">
    <property type="term" value="C:nucleus"/>
    <property type="evidence" value="ECO:0007669"/>
    <property type="project" value="UniProtKB-SubCell"/>
</dbReference>
<dbReference type="AlphaFoldDB" id="A0A8H4LSL7"/>
<dbReference type="GO" id="GO:0008270">
    <property type="term" value="F:zinc ion binding"/>
    <property type="evidence" value="ECO:0007669"/>
    <property type="project" value="UniProtKB-KW"/>
</dbReference>
<evidence type="ECO:0000256" key="3">
    <source>
        <dbReference type="ARBA" id="ARBA00022771"/>
    </source>
</evidence>
<dbReference type="SMART" id="SM00355">
    <property type="entry name" value="ZnF_C2H2"/>
    <property type="match status" value="3"/>
</dbReference>
<dbReference type="OrthoDB" id="6365676at2759"/>
<keyword evidence="4" id="KW-0862">Zinc</keyword>
<keyword evidence="6" id="KW-0804">Transcription</keyword>
<name>A0A8H4LSL7_9HYPO</name>
<feature type="transmembrane region" description="Helical" evidence="10">
    <location>
        <begin position="6"/>
        <end position="29"/>
    </location>
</feature>
<evidence type="ECO:0000313" key="13">
    <source>
        <dbReference type="Proteomes" id="UP000557566"/>
    </source>
</evidence>
<evidence type="ECO:0000256" key="5">
    <source>
        <dbReference type="ARBA" id="ARBA00023015"/>
    </source>
</evidence>
<evidence type="ECO:0000259" key="11">
    <source>
        <dbReference type="PROSITE" id="PS50157"/>
    </source>
</evidence>
<dbReference type="SUPFAM" id="SSF57667">
    <property type="entry name" value="beta-beta-alpha zinc fingers"/>
    <property type="match status" value="1"/>
</dbReference>
<evidence type="ECO:0000256" key="2">
    <source>
        <dbReference type="ARBA" id="ARBA00022723"/>
    </source>
</evidence>
<dbReference type="InterPro" id="IPR036236">
    <property type="entry name" value="Znf_C2H2_sf"/>
</dbReference>
<dbReference type="PROSITE" id="PS50157">
    <property type="entry name" value="ZINC_FINGER_C2H2_2"/>
    <property type="match status" value="2"/>
</dbReference>
<sequence>MSDGALAGTVVGVVVGFGLLALCLYPVIIHQIRRRRRPKTPHPDIENGAAAYPGGPEAADLGHHRRLSSSDSFKRERELSRGAVPAAPRNKEWGLPSHNHQAVAHAADHDSPWQMSSMGADAITSDGSRAASHSLTSEYGVHSSPSPLPFYAGEYMPVSEVRDHDPGVLRGTSADYYSPSIPSEAFGMVTTLADAPLDSPTPESLTSSDFRHSVSPQSVVASVKTGVFRCDEPGCNQAFDQPHKLKHHQRYHSKDHKCPYDNCGKGFGTKTHLQRHINDRHEKKKKFHCSVQGCDYSRIGGKGFPRKDNWKRHMTKIHNMDQAQLPEPVEADQEMSGV</sequence>
<evidence type="ECO:0000256" key="8">
    <source>
        <dbReference type="PROSITE-ProRule" id="PRU00042"/>
    </source>
</evidence>
<feature type="domain" description="C2H2-type" evidence="11">
    <location>
        <begin position="256"/>
        <end position="286"/>
    </location>
</feature>
<keyword evidence="2" id="KW-0479">Metal-binding</keyword>
<keyword evidence="7" id="KW-0539">Nucleus</keyword>
<feature type="region of interest" description="Disordered" evidence="9">
    <location>
        <begin position="35"/>
        <end position="93"/>
    </location>
</feature>
<feature type="domain" description="C2H2-type" evidence="11">
    <location>
        <begin position="228"/>
        <end position="257"/>
    </location>
</feature>
<evidence type="ECO:0000256" key="7">
    <source>
        <dbReference type="ARBA" id="ARBA00023242"/>
    </source>
</evidence>
<proteinExistence type="predicted"/>
<keyword evidence="5" id="KW-0805">Transcription regulation</keyword>
<protein>
    <recommendedName>
        <fullName evidence="11">C2H2-type domain-containing protein</fullName>
    </recommendedName>
</protein>
<keyword evidence="10" id="KW-0812">Transmembrane</keyword>